<keyword evidence="2" id="KW-0436">Ligase</keyword>
<dbReference type="GO" id="GO:0005737">
    <property type="term" value="C:cytoplasm"/>
    <property type="evidence" value="ECO:0007669"/>
    <property type="project" value="TreeGrafter"/>
</dbReference>
<evidence type="ECO:0000313" key="3">
    <source>
        <dbReference type="Proteomes" id="UP000039865"/>
    </source>
</evidence>
<dbReference type="OrthoDB" id="202825at2759"/>
<accession>A0A078ABC3</accession>
<name>A0A078ABC3_STYLE</name>
<gene>
    <name evidence="2" type="primary">Contig3565.g3804</name>
    <name evidence="2" type="ORF">STYLEM_8452</name>
</gene>
<sequence>MENLQEHNKEAALQPQSFEDFIAFHGIQLYAVNFPRNLEHKLFDKLQSQNFDIGYKVKIMVDEEQEKIELIAQEGGLKANEDVYLVDHAWTFKYRDGEKTLRENDQLLQRLLQSIGRYSEKQDLPHNPYQKKRPTFQELIGTFDENTKVYDLDDYGIVKIDLIGFSQKTEEISLFNNKIDNPGQITAFLVPLPHLKALWLNNNPVVESCVNFNYIGEMMPELEILNSRFTSKAGKWALLYYARDQQVQELSQIKELDLTGKGVLHMKDISFFDEMTSLTTINLSDHPEFFMTEQEIEEHQNIQREGAQHETGTVEFIQKLHEVDDLLHKLKHIKKLICDESLENYILQNRQEKVFLPSLLEINRVGIKILDQSQRDKEKNIRKVMDKIWMYLGTYRVVKEDQMDEENIWYLMDEVGTAIKHSDQPNLAIHPFIYSPNGKLDEHTITYSICWPNQDINEGDVIYRDFLKGIDESKFRSARLSVWFNTPEEYFQEQIKIYRSIKPEFDAEERHKYYQNKYEPVDSILNVCKTDLPIIVYTDYIQIQDHLTDPRFKLTEDPFASQVAWITVDYYVVLRQKLNLNEDIKFFNQFQFEGSLVMKNHLATLVKTTLNEEDQNIIQETFILNDFLPAFMGRYLEKKKLAEDNSWILKPTNMARSMDTWVTSNLDLIVRMVETGPKIAQKYINNTCLFKGKKFDMRFVVVLKSVLPLEVYVYDEFYTRHSNNSYEVTESSFSDYETHFTVMNYKEGVTITNVRYFDFEKEFNQEYEGVITFDIIKQRIHQAIKKLFIAFQVKHGKEFEDLGEQTRRCRSIYGIDVMINDKFEPKILEATFSPDCKRACRFNPDFFNEIFSCLFLNETKNMTKI</sequence>
<evidence type="ECO:0000259" key="1">
    <source>
        <dbReference type="Pfam" id="PF25556"/>
    </source>
</evidence>
<dbReference type="InParanoid" id="A0A078ABC3"/>
<proteinExistence type="predicted"/>
<reference evidence="2 3" key="1">
    <citation type="submission" date="2014-06" db="EMBL/GenBank/DDBJ databases">
        <authorList>
            <person name="Swart Estienne"/>
        </authorList>
    </citation>
    <scope>NUCLEOTIDE SEQUENCE [LARGE SCALE GENOMIC DNA]</scope>
    <source>
        <strain evidence="2 3">130c</strain>
    </source>
</reference>
<dbReference type="InterPro" id="IPR004344">
    <property type="entry name" value="TTL/TTLL_fam"/>
</dbReference>
<dbReference type="Pfam" id="PF25556">
    <property type="entry name" value="SET_TTL"/>
    <property type="match status" value="1"/>
</dbReference>
<dbReference type="AlphaFoldDB" id="A0A078ABC3"/>
<dbReference type="Gene3D" id="3.80.10.10">
    <property type="entry name" value="Ribonuclease Inhibitor"/>
    <property type="match status" value="1"/>
</dbReference>
<evidence type="ECO:0000313" key="2">
    <source>
        <dbReference type="EMBL" id="CDW79464.1"/>
    </source>
</evidence>
<dbReference type="Proteomes" id="UP000039865">
    <property type="component" value="Unassembled WGS sequence"/>
</dbReference>
<dbReference type="SUPFAM" id="SSF52058">
    <property type="entry name" value="L domain-like"/>
    <property type="match status" value="1"/>
</dbReference>
<dbReference type="PANTHER" id="PTHR46088:SF1">
    <property type="entry name" value="TUBULIN--TYROSINE LIGASE-LIKE PROTEIN 12"/>
    <property type="match status" value="1"/>
</dbReference>
<dbReference type="PROSITE" id="PS51221">
    <property type="entry name" value="TTL"/>
    <property type="match status" value="1"/>
</dbReference>
<dbReference type="InterPro" id="IPR057954">
    <property type="entry name" value="SET_TTL12"/>
</dbReference>
<dbReference type="InterPro" id="IPR027749">
    <property type="entry name" value="TTLL12"/>
</dbReference>
<feature type="domain" description="Tubulin--tyrosine ligase-like protein 12 SET-like" evidence="1">
    <location>
        <begin position="350"/>
        <end position="485"/>
    </location>
</feature>
<dbReference type="SUPFAM" id="SSF56059">
    <property type="entry name" value="Glutathione synthetase ATP-binding domain-like"/>
    <property type="match status" value="1"/>
</dbReference>
<dbReference type="Gene3D" id="3.30.470.20">
    <property type="entry name" value="ATP-grasp fold, B domain"/>
    <property type="match status" value="1"/>
</dbReference>
<dbReference type="Pfam" id="PF03133">
    <property type="entry name" value="TTL"/>
    <property type="match status" value="1"/>
</dbReference>
<dbReference type="GO" id="GO:0016874">
    <property type="term" value="F:ligase activity"/>
    <property type="evidence" value="ECO:0007669"/>
    <property type="project" value="UniProtKB-KW"/>
</dbReference>
<keyword evidence="3" id="KW-1185">Reference proteome</keyword>
<organism evidence="2 3">
    <name type="scientific">Stylonychia lemnae</name>
    <name type="common">Ciliate</name>
    <dbReference type="NCBI Taxonomy" id="5949"/>
    <lineage>
        <taxon>Eukaryota</taxon>
        <taxon>Sar</taxon>
        <taxon>Alveolata</taxon>
        <taxon>Ciliophora</taxon>
        <taxon>Intramacronucleata</taxon>
        <taxon>Spirotrichea</taxon>
        <taxon>Stichotrichia</taxon>
        <taxon>Sporadotrichida</taxon>
        <taxon>Oxytrichidae</taxon>
        <taxon>Stylonychinae</taxon>
        <taxon>Stylonychia</taxon>
    </lineage>
</organism>
<dbReference type="PANTHER" id="PTHR46088">
    <property type="entry name" value="TUBULIN--TYROSINE LIGASE-LIKE PROTEIN 12"/>
    <property type="match status" value="1"/>
</dbReference>
<dbReference type="EMBL" id="CCKQ01008023">
    <property type="protein sequence ID" value="CDW79464.1"/>
    <property type="molecule type" value="Genomic_DNA"/>
</dbReference>
<dbReference type="InterPro" id="IPR032675">
    <property type="entry name" value="LRR_dom_sf"/>
</dbReference>
<protein>
    <submittedName>
        <fullName evidence="2">Tubulin--tyrosine ligase-like protein 12-like</fullName>
    </submittedName>
</protein>
<dbReference type="OMA" id="QKGDECT"/>